<gene>
    <name evidence="1" type="ORF">PH7735_02976</name>
</gene>
<protein>
    <submittedName>
        <fullName evidence="1">Uncharacterized protein</fullName>
    </submittedName>
</protein>
<dbReference type="AlphaFoldDB" id="A0A0P1ICZ7"/>
<dbReference type="Proteomes" id="UP000051870">
    <property type="component" value="Unassembled WGS sequence"/>
</dbReference>
<organism evidence="1 2">
    <name type="scientific">Shimia thalassica</name>
    <dbReference type="NCBI Taxonomy" id="1715693"/>
    <lineage>
        <taxon>Bacteria</taxon>
        <taxon>Pseudomonadati</taxon>
        <taxon>Pseudomonadota</taxon>
        <taxon>Alphaproteobacteria</taxon>
        <taxon>Rhodobacterales</taxon>
        <taxon>Roseobacteraceae</taxon>
    </lineage>
</organism>
<name>A0A0P1ICZ7_9RHOB</name>
<proteinExistence type="predicted"/>
<accession>A0A0P1ICZ7</accession>
<sequence>MSNSNSTQKSSAKQALDLLEQSYAYYQPPLKTVAKGQSALEAETYYEYVKAA</sequence>
<reference evidence="2" key="1">
    <citation type="submission" date="2015-09" db="EMBL/GenBank/DDBJ databases">
        <authorList>
            <person name="Rodrigo-Torres Lidia"/>
            <person name="Arahal R.David."/>
        </authorList>
    </citation>
    <scope>NUCLEOTIDE SEQUENCE [LARGE SCALE GENOMIC DNA]</scope>
    <source>
        <strain evidence="2">CECT 7735</strain>
    </source>
</reference>
<dbReference type="EMBL" id="CYTW01000003">
    <property type="protein sequence ID" value="CUK06002.1"/>
    <property type="molecule type" value="Genomic_DNA"/>
</dbReference>
<dbReference type="RefSeq" id="WP_158503247.1">
    <property type="nucleotide sequence ID" value="NZ_CYTW01000003.1"/>
</dbReference>
<dbReference type="STRING" id="1715693.PH7735_02976"/>
<keyword evidence="2" id="KW-1185">Reference proteome</keyword>
<dbReference type="GeneID" id="83883119"/>
<evidence type="ECO:0000313" key="1">
    <source>
        <dbReference type="EMBL" id="CUK06002.1"/>
    </source>
</evidence>
<evidence type="ECO:0000313" key="2">
    <source>
        <dbReference type="Proteomes" id="UP000051870"/>
    </source>
</evidence>